<reference evidence="4 5" key="1">
    <citation type="journal article" date="2019" name="Int. J. Syst. Evol. Microbiol.">
        <title>The Global Catalogue of Microorganisms (GCM) 10K type strain sequencing project: providing services to taxonomists for standard genome sequencing and annotation.</title>
        <authorList>
            <consortium name="The Broad Institute Genomics Platform"/>
            <consortium name="The Broad Institute Genome Sequencing Center for Infectious Disease"/>
            <person name="Wu L."/>
            <person name="Ma J."/>
        </authorList>
    </citation>
    <scope>NUCLEOTIDE SEQUENCE [LARGE SCALE GENOMIC DNA]</scope>
    <source>
        <strain evidence="4 5">JCM 16009</strain>
    </source>
</reference>
<dbReference type="PANTHER" id="PTHR22946:SF9">
    <property type="entry name" value="POLYKETIDE TRANSFERASE AF380"/>
    <property type="match status" value="1"/>
</dbReference>
<dbReference type="Proteomes" id="UP001500449">
    <property type="component" value="Unassembled WGS sequence"/>
</dbReference>
<dbReference type="Gene3D" id="1.10.10.800">
    <property type="match status" value="1"/>
</dbReference>
<dbReference type="GO" id="GO:0016787">
    <property type="term" value="F:hydrolase activity"/>
    <property type="evidence" value="ECO:0007669"/>
    <property type="project" value="UniProtKB-KW"/>
</dbReference>
<sequence>MSTHGFAFVERTFALHDYPGAFADAGFVSLSYDHPCTGESDGLPRQELDPVAQQRGYSDAITYLLSLGVVDPSRIGIWGTSYSGGHVLAVAADDRRVSCVVSQAQTISGRRNLTGRLAQDDLAAMRARWAEDRDGRFAGGEAGYARAGSTDTVAFRARHDPEHFTGYRPEVTVRSYEWYFGYEPGWLVPRIAPTPLLMIVCDGDRTTPTADSLWAYGRAHEPKQLLLLTGGHYAVYESGFAAARDAAVAWFGTHLDDTNAAARQHGHDQEES</sequence>
<dbReference type="Gene3D" id="3.40.50.1820">
    <property type="entry name" value="alpha/beta hydrolase"/>
    <property type="match status" value="1"/>
</dbReference>
<comment type="caution">
    <text evidence="4">The sequence shown here is derived from an EMBL/GenBank/DDBJ whole genome shotgun (WGS) entry which is preliminary data.</text>
</comment>
<evidence type="ECO:0000313" key="4">
    <source>
        <dbReference type="EMBL" id="GAA1845287.1"/>
    </source>
</evidence>
<dbReference type="SUPFAM" id="SSF53474">
    <property type="entry name" value="alpha/beta-Hydrolases"/>
    <property type="match status" value="1"/>
</dbReference>
<evidence type="ECO:0000256" key="2">
    <source>
        <dbReference type="ARBA" id="ARBA00022801"/>
    </source>
</evidence>
<dbReference type="InterPro" id="IPR029058">
    <property type="entry name" value="AB_hydrolase_fold"/>
</dbReference>
<evidence type="ECO:0000313" key="5">
    <source>
        <dbReference type="Proteomes" id="UP001500449"/>
    </source>
</evidence>
<keyword evidence="5" id="KW-1185">Reference proteome</keyword>
<dbReference type="EMBL" id="BAAAQK010000005">
    <property type="protein sequence ID" value="GAA1845287.1"/>
    <property type="molecule type" value="Genomic_DNA"/>
</dbReference>
<dbReference type="PANTHER" id="PTHR22946">
    <property type="entry name" value="DIENELACTONE HYDROLASE DOMAIN-CONTAINING PROTEIN-RELATED"/>
    <property type="match status" value="1"/>
</dbReference>
<protein>
    <submittedName>
        <fullName evidence="4">Alpha/beta hydrolase</fullName>
    </submittedName>
</protein>
<dbReference type="Pfam" id="PF02129">
    <property type="entry name" value="Peptidase_S15"/>
    <property type="match status" value="1"/>
</dbReference>
<gene>
    <name evidence="4" type="ORF">GCM10009836_26030</name>
</gene>
<evidence type="ECO:0000256" key="1">
    <source>
        <dbReference type="ARBA" id="ARBA00008645"/>
    </source>
</evidence>
<evidence type="ECO:0000259" key="3">
    <source>
        <dbReference type="Pfam" id="PF02129"/>
    </source>
</evidence>
<feature type="domain" description="Xaa-Pro dipeptidyl-peptidase-like" evidence="3">
    <location>
        <begin position="20"/>
        <end position="111"/>
    </location>
</feature>
<name>A0ABN2MZ57_9PSEU</name>
<organism evidence="4 5">
    <name type="scientific">Pseudonocardia ailaonensis</name>
    <dbReference type="NCBI Taxonomy" id="367279"/>
    <lineage>
        <taxon>Bacteria</taxon>
        <taxon>Bacillati</taxon>
        <taxon>Actinomycetota</taxon>
        <taxon>Actinomycetes</taxon>
        <taxon>Pseudonocardiales</taxon>
        <taxon>Pseudonocardiaceae</taxon>
        <taxon>Pseudonocardia</taxon>
    </lineage>
</organism>
<dbReference type="InterPro" id="IPR000383">
    <property type="entry name" value="Xaa-Pro-like_dom"/>
</dbReference>
<keyword evidence="2 4" id="KW-0378">Hydrolase</keyword>
<proteinExistence type="inferred from homology"/>
<comment type="similarity">
    <text evidence="1">Belongs to the AB hydrolase superfamily.</text>
</comment>
<dbReference type="InterPro" id="IPR050261">
    <property type="entry name" value="FrsA_esterase"/>
</dbReference>
<accession>A0ABN2MZ57</accession>